<dbReference type="EC" id="2.4.-.-" evidence="2"/>
<evidence type="ECO:0000259" key="1">
    <source>
        <dbReference type="Pfam" id="PF13524"/>
    </source>
</evidence>
<proteinExistence type="predicted"/>
<dbReference type="RefSeq" id="WP_275278816.1">
    <property type="nucleotide sequence ID" value="NZ_CP119108.1"/>
</dbReference>
<dbReference type="Proteomes" id="UP001214553">
    <property type="component" value="Chromosome"/>
</dbReference>
<name>A0ABY8C042_9MICO</name>
<keyword evidence="2" id="KW-0328">Glycosyltransferase</keyword>
<feature type="domain" description="Spore protein YkvP/CgeB glycosyl transferase-like" evidence="1">
    <location>
        <begin position="167"/>
        <end position="302"/>
    </location>
</feature>
<dbReference type="EMBL" id="CP119108">
    <property type="protein sequence ID" value="WEG09492.1"/>
    <property type="molecule type" value="Genomic_DNA"/>
</dbReference>
<accession>A0ABY8C042</accession>
<sequence>MRVLFWHVHGGYANSFLRGGHDYLVPVENGHEPGAALRDWPGARLVDAAALHDEQIDVVVLQRLEEIDLVRTLTGRRPGIDVPAVFLEHNAPRPRPESSPHPLGGQRDIPIVHVTHFNEMFWDCDGARTTVVEHGIPQPEATYLGDLERIGVVINEPGRRRRVTGSDMLAAFAEEAPVDVFGIDAGDAVSGVGCGIHDAGNLDQHTLHERLARHRVYVHPYRWTSLGLSLLEAMMIGMPIVAVAATEMIRALPPGAGIVSTELAELTRGARAYLADPDLAAAAGAKARAHALEHYGLERFLDRWDETLVDAVDSFTSRTRAPRAQEPTEGVRR</sequence>
<evidence type="ECO:0000313" key="2">
    <source>
        <dbReference type="EMBL" id="WEG09492.1"/>
    </source>
</evidence>
<keyword evidence="3" id="KW-1185">Reference proteome</keyword>
<dbReference type="Pfam" id="PF13524">
    <property type="entry name" value="Glyco_trans_1_2"/>
    <property type="match status" value="1"/>
</dbReference>
<reference evidence="2 3" key="1">
    <citation type="submission" date="2023-03" db="EMBL/GenBank/DDBJ databases">
        <title>Genome sequence of Microbacterium sp. KACC 23027.</title>
        <authorList>
            <person name="Kim S."/>
            <person name="Heo J."/>
            <person name="Kwon S.-W."/>
        </authorList>
    </citation>
    <scope>NUCLEOTIDE SEQUENCE [LARGE SCALE GENOMIC DNA]</scope>
    <source>
        <strain evidence="2 3">KACC 23027</strain>
    </source>
</reference>
<dbReference type="InterPro" id="IPR055259">
    <property type="entry name" value="YkvP/CgeB_Glyco_trans-like"/>
</dbReference>
<dbReference type="GO" id="GO:0016757">
    <property type="term" value="F:glycosyltransferase activity"/>
    <property type="evidence" value="ECO:0007669"/>
    <property type="project" value="UniProtKB-KW"/>
</dbReference>
<dbReference type="SUPFAM" id="SSF53756">
    <property type="entry name" value="UDP-Glycosyltransferase/glycogen phosphorylase"/>
    <property type="match status" value="1"/>
</dbReference>
<protein>
    <submittedName>
        <fullName evidence="2">Glycosyltransferase</fullName>
        <ecNumber evidence="2">2.4.-.-</ecNumber>
    </submittedName>
</protein>
<organism evidence="2 3">
    <name type="scientific">Microbacterium horticulturae</name>
    <dbReference type="NCBI Taxonomy" id="3028316"/>
    <lineage>
        <taxon>Bacteria</taxon>
        <taxon>Bacillati</taxon>
        <taxon>Actinomycetota</taxon>
        <taxon>Actinomycetes</taxon>
        <taxon>Micrococcales</taxon>
        <taxon>Microbacteriaceae</taxon>
        <taxon>Microbacterium</taxon>
    </lineage>
</organism>
<gene>
    <name evidence="2" type="ORF">PU630_02690</name>
</gene>
<keyword evidence="2" id="KW-0808">Transferase</keyword>
<dbReference type="Gene3D" id="3.40.50.2000">
    <property type="entry name" value="Glycogen Phosphorylase B"/>
    <property type="match status" value="1"/>
</dbReference>
<evidence type="ECO:0000313" key="3">
    <source>
        <dbReference type="Proteomes" id="UP001214553"/>
    </source>
</evidence>